<dbReference type="GO" id="GO:0033565">
    <property type="term" value="C:ESCRT-0 complex"/>
    <property type="evidence" value="ECO:0007669"/>
    <property type="project" value="TreeGrafter"/>
</dbReference>
<dbReference type="FunFam" id="2.30.30.40:FF:000072">
    <property type="entry name" value="Unconventional Myosin IB"/>
    <property type="match status" value="1"/>
</dbReference>
<dbReference type="Gene3D" id="1.25.40.90">
    <property type="match status" value="1"/>
</dbReference>
<evidence type="ECO:0000259" key="10">
    <source>
        <dbReference type="PROSITE" id="PS50179"/>
    </source>
</evidence>
<keyword evidence="12" id="KW-1185">Reference proteome</keyword>
<comment type="caution">
    <text evidence="11">The sequence shown here is derived from an EMBL/GenBank/DDBJ whole genome shotgun (WGS) entry which is preliminary data.</text>
</comment>
<dbReference type="PROSITE" id="PS50002">
    <property type="entry name" value="SH3"/>
    <property type="match status" value="1"/>
</dbReference>
<evidence type="ECO:0000313" key="11">
    <source>
        <dbReference type="EMBL" id="RMX43922.1"/>
    </source>
</evidence>
<dbReference type="PROSITE" id="PS50179">
    <property type="entry name" value="VHS"/>
    <property type="match status" value="1"/>
</dbReference>
<evidence type="ECO:0000256" key="5">
    <source>
        <dbReference type="ARBA" id="ARBA00022753"/>
    </source>
</evidence>
<evidence type="ECO:0000313" key="12">
    <source>
        <dbReference type="Proteomes" id="UP000275408"/>
    </source>
</evidence>
<dbReference type="SUPFAM" id="SSF48464">
    <property type="entry name" value="ENTH/VHS domain"/>
    <property type="match status" value="1"/>
</dbReference>
<dbReference type="PROSITE" id="PS50330">
    <property type="entry name" value="UIM"/>
    <property type="match status" value="1"/>
</dbReference>
<dbReference type="PANTHER" id="PTHR45929:SF3">
    <property type="entry name" value="JAK PATHWAY SIGNAL TRANSDUCTION ADAPTOR MOLECULE"/>
    <property type="match status" value="1"/>
</dbReference>
<evidence type="ECO:0000256" key="7">
    <source>
        <dbReference type="PROSITE-ProRule" id="PRU00192"/>
    </source>
</evidence>
<evidence type="ECO:0000256" key="6">
    <source>
        <dbReference type="ARBA" id="ARBA00022927"/>
    </source>
</evidence>
<dbReference type="AlphaFoldDB" id="A0A3M6TRA1"/>
<dbReference type="GO" id="GO:0035091">
    <property type="term" value="F:phosphatidylinositol binding"/>
    <property type="evidence" value="ECO:0007669"/>
    <property type="project" value="InterPro"/>
</dbReference>
<dbReference type="PRINTS" id="PR00452">
    <property type="entry name" value="SH3DOMAIN"/>
</dbReference>
<dbReference type="InterPro" id="IPR008942">
    <property type="entry name" value="ENTH_VHS"/>
</dbReference>
<dbReference type="InterPro" id="IPR003903">
    <property type="entry name" value="UIM_dom"/>
</dbReference>
<dbReference type="Pfam" id="PF00018">
    <property type="entry name" value="SH3_1"/>
    <property type="match status" value="1"/>
</dbReference>
<feature type="compositionally biased region" description="Polar residues" evidence="8">
    <location>
        <begin position="423"/>
        <end position="443"/>
    </location>
</feature>
<feature type="compositionally biased region" description="Low complexity" evidence="8">
    <location>
        <begin position="106"/>
        <end position="123"/>
    </location>
</feature>
<dbReference type="STRING" id="46731.A0A3M6TRA1"/>
<dbReference type="SUPFAM" id="SSF50044">
    <property type="entry name" value="SH3-domain"/>
    <property type="match status" value="1"/>
</dbReference>
<dbReference type="SMART" id="SM00726">
    <property type="entry name" value="UIM"/>
    <property type="match status" value="1"/>
</dbReference>
<dbReference type="GO" id="GO:0043130">
    <property type="term" value="F:ubiquitin binding"/>
    <property type="evidence" value="ECO:0007669"/>
    <property type="project" value="InterPro"/>
</dbReference>
<dbReference type="InterPro" id="IPR001452">
    <property type="entry name" value="SH3_domain"/>
</dbReference>
<dbReference type="InterPro" id="IPR036028">
    <property type="entry name" value="SH3-like_dom_sf"/>
</dbReference>
<evidence type="ECO:0000256" key="8">
    <source>
        <dbReference type="SAM" id="MobiDB-lite"/>
    </source>
</evidence>
<dbReference type="SMART" id="SM00288">
    <property type="entry name" value="VHS"/>
    <property type="match status" value="1"/>
</dbReference>
<dbReference type="PRINTS" id="PR00499">
    <property type="entry name" value="P67PHOX"/>
</dbReference>
<keyword evidence="3 7" id="KW-0728">SH3 domain</keyword>
<comment type="similarity">
    <text evidence="2">Belongs to the STAM family.</text>
</comment>
<evidence type="ECO:0000256" key="1">
    <source>
        <dbReference type="ARBA" id="ARBA00004177"/>
    </source>
</evidence>
<feature type="compositionally biased region" description="Basic and acidic residues" evidence="8">
    <location>
        <begin position="233"/>
        <end position="253"/>
    </location>
</feature>
<dbReference type="Pfam" id="PF02809">
    <property type="entry name" value="UIM"/>
    <property type="match status" value="1"/>
</dbReference>
<keyword evidence="5" id="KW-0967">Endosome</keyword>
<feature type="region of interest" description="Disordered" evidence="8">
    <location>
        <begin position="218"/>
        <end position="253"/>
    </location>
</feature>
<reference evidence="11 12" key="1">
    <citation type="journal article" date="2018" name="Sci. Rep.">
        <title>Comparative analysis of the Pocillopora damicornis genome highlights role of immune system in coral evolution.</title>
        <authorList>
            <person name="Cunning R."/>
            <person name="Bay R.A."/>
            <person name="Gillette P."/>
            <person name="Baker A.C."/>
            <person name="Traylor-Knowles N."/>
        </authorList>
    </citation>
    <scope>NUCLEOTIDE SEQUENCE [LARGE SCALE GENOMIC DNA]</scope>
    <source>
        <strain evidence="11">RSMAS</strain>
        <tissue evidence="11">Whole animal</tissue>
    </source>
</reference>
<dbReference type="GO" id="GO:0043328">
    <property type="term" value="P:protein transport to vacuole involved in ubiquitin-dependent protein catabolic process via the multivesicular body sorting pathway"/>
    <property type="evidence" value="ECO:0007669"/>
    <property type="project" value="TreeGrafter"/>
</dbReference>
<accession>A0A3M6TRA1</accession>
<feature type="region of interest" description="Disordered" evidence="8">
    <location>
        <begin position="106"/>
        <end position="129"/>
    </location>
</feature>
<dbReference type="InterPro" id="IPR050670">
    <property type="entry name" value="STAM"/>
</dbReference>
<evidence type="ECO:0000256" key="2">
    <source>
        <dbReference type="ARBA" id="ARBA00009666"/>
    </source>
</evidence>
<evidence type="ECO:0000256" key="3">
    <source>
        <dbReference type="ARBA" id="ARBA00022443"/>
    </source>
</evidence>
<dbReference type="SMART" id="SM00326">
    <property type="entry name" value="SH3"/>
    <property type="match status" value="1"/>
</dbReference>
<feature type="domain" description="SH3" evidence="9">
    <location>
        <begin position="147"/>
        <end position="206"/>
    </location>
</feature>
<dbReference type="EMBL" id="RCHS01003097">
    <property type="protein sequence ID" value="RMX43922.1"/>
    <property type="molecule type" value="Genomic_DNA"/>
</dbReference>
<dbReference type="Proteomes" id="UP000275408">
    <property type="component" value="Unassembled WGS sequence"/>
</dbReference>
<proteinExistence type="inferred from homology"/>
<dbReference type="Gene3D" id="2.30.30.40">
    <property type="entry name" value="SH3 Domains"/>
    <property type="match status" value="1"/>
</dbReference>
<keyword evidence="4" id="KW-0813">Transport</keyword>
<evidence type="ECO:0000256" key="4">
    <source>
        <dbReference type="ARBA" id="ARBA00022448"/>
    </source>
</evidence>
<evidence type="ECO:0008006" key="13">
    <source>
        <dbReference type="Google" id="ProtNLM"/>
    </source>
</evidence>
<feature type="compositionally biased region" description="Low complexity" evidence="8">
    <location>
        <begin position="388"/>
        <end position="398"/>
    </location>
</feature>
<protein>
    <recommendedName>
        <fullName evidence="13">SH3 domain-containing protein</fullName>
    </recommendedName>
</protein>
<gene>
    <name evidence="11" type="ORF">pdam_00011294</name>
</gene>
<dbReference type="InterPro" id="IPR002014">
    <property type="entry name" value="VHS_dom"/>
</dbReference>
<name>A0A3M6TRA1_POCDA</name>
<comment type="subcellular location">
    <subcellularLocation>
        <location evidence="1">Endosome</location>
    </subcellularLocation>
</comment>
<feature type="region of interest" description="Disordered" evidence="8">
    <location>
        <begin position="364"/>
        <end position="461"/>
    </location>
</feature>
<organism evidence="11 12">
    <name type="scientific">Pocillopora damicornis</name>
    <name type="common">Cauliflower coral</name>
    <name type="synonym">Millepora damicornis</name>
    <dbReference type="NCBI Taxonomy" id="46731"/>
    <lineage>
        <taxon>Eukaryota</taxon>
        <taxon>Metazoa</taxon>
        <taxon>Cnidaria</taxon>
        <taxon>Anthozoa</taxon>
        <taxon>Hexacorallia</taxon>
        <taxon>Scleractinia</taxon>
        <taxon>Astrocoeniina</taxon>
        <taxon>Pocilloporidae</taxon>
        <taxon>Pocillopora</taxon>
    </lineage>
</organism>
<dbReference type="PANTHER" id="PTHR45929">
    <property type="entry name" value="JAK PATHWAY SIGNAL TRANSDUCTION ADAPTOR MOLECULE"/>
    <property type="match status" value="1"/>
</dbReference>
<dbReference type="OrthoDB" id="10068368at2759"/>
<feature type="compositionally biased region" description="Polar residues" evidence="8">
    <location>
        <begin position="364"/>
        <end position="387"/>
    </location>
</feature>
<dbReference type="Pfam" id="PF00790">
    <property type="entry name" value="VHS"/>
    <property type="match status" value="1"/>
</dbReference>
<feature type="domain" description="VHS" evidence="10">
    <location>
        <begin position="17"/>
        <end position="103"/>
    </location>
</feature>
<keyword evidence="6" id="KW-0653">Protein transport</keyword>
<dbReference type="Gene3D" id="1.20.5.1940">
    <property type="match status" value="1"/>
</dbReference>
<evidence type="ECO:0000259" key="9">
    <source>
        <dbReference type="PROSITE" id="PS50002"/>
    </source>
</evidence>
<sequence length="461" mass="50978">MPLFSSSSPFDQDVEKATSELNTTDDWQLIMEICDRIPRSSSGPKDALRSIMKRVNHRVPHVAMQALTLLSACVNNCDKVFHLEVCSRDFVNEAKNIISRDSSLSSAGYTTRSSASSSSSTASPQQEDEDLAKAIELSLQEAEAGKVETKQVRALYDFEAVEDNELTFKAGEIISVLDDSDVNWWKGETHRGVGLFPSNFVTSDLSEPESPKIDKKKVRWADESRQQAASEDECNRMEPLIKEKIDESERKRQELSSMNEQYLQALSLYQRLMKEPLPVPTLPYGYGSSPQASMSMYQVPGSAGQQYPQAPQLYAPHPAGYPQVSPPTSLQYMSDPGTVMGSSGVSTAYSSQGPVQPYAGHVPNQPTQPSQAHYTAPQASMQPRNNVQQTFPSQQQVQAPPMSYQQQHLPYQQGFPAAPPEYPSQSAPQDYYGQSLTQPSASGYPSFPAQPQMVYSQQPLI</sequence>